<evidence type="ECO:0000313" key="4">
    <source>
        <dbReference type="Proteomes" id="UP000067626"/>
    </source>
</evidence>
<dbReference type="RefSeq" id="WP_245677949.1">
    <property type="nucleotide sequence ID" value="NZ_CP012159.1"/>
</dbReference>
<accession>A0A0K1EPF7</accession>
<feature type="domain" description="NADP-dependent oxidoreductase" evidence="2">
    <location>
        <begin position="90"/>
        <end position="385"/>
    </location>
</feature>
<dbReference type="InterPro" id="IPR050523">
    <property type="entry name" value="AKR_Detox_Biosynth"/>
</dbReference>
<dbReference type="CDD" id="cd19081">
    <property type="entry name" value="AKR_AKR9C1"/>
    <property type="match status" value="1"/>
</dbReference>
<dbReference type="PROSITE" id="PS51318">
    <property type="entry name" value="TAT"/>
    <property type="match status" value="1"/>
</dbReference>
<evidence type="ECO:0000259" key="2">
    <source>
        <dbReference type="Pfam" id="PF00248"/>
    </source>
</evidence>
<dbReference type="InterPro" id="IPR036812">
    <property type="entry name" value="NAD(P)_OxRdtase_dom_sf"/>
</dbReference>
<dbReference type="PANTHER" id="PTHR43364:SF6">
    <property type="entry name" value="OXIDOREDUCTASE-RELATED"/>
    <property type="match status" value="1"/>
</dbReference>
<dbReference type="PANTHER" id="PTHR43364">
    <property type="entry name" value="NADH-SPECIFIC METHYLGLYOXAL REDUCTASE-RELATED"/>
    <property type="match status" value="1"/>
</dbReference>
<dbReference type="PATRIC" id="fig|52.7.peg.7391"/>
<proteinExistence type="predicted"/>
<keyword evidence="4" id="KW-1185">Reference proteome</keyword>
<keyword evidence="3" id="KW-0560">Oxidoreductase</keyword>
<sequence length="388" mass="41971">MNDKRTDDTERREHAAQKAQNAAHLDRRTFLSAMGLASLAGTLPTLGCTPQATTGNEPPRSSASLQPEPPPPSAGAKANENTMQNIDVGPIVLGGNVFGWTVERDDAFRILDAFVDKGGRAIDTADVYPAWAEGRKGGESEQMIGEWLAARGHRSKLVIATKVAKWKERPGLSPANIRTAIEGSLRRLQTDHVDIYYAHEDDQNVQQAEYLDAFDRLVKEGKVRALGASNFTPERLASALALSRANGLRPFQFSQDHWNLVERGIEKTLVPLLQKEGLKELPYWSLASGFLTGKYRPGQKVDSMRAGSAGKYLTDPKNVTLLGALDEISAAHKTSVAAVALAWLHAQPVVAAPLASARTIEQLGPLFDAASLRLTAEEVSKLSAITAP</sequence>
<dbReference type="Gene3D" id="3.20.20.100">
    <property type="entry name" value="NADP-dependent oxidoreductase domain"/>
    <property type="match status" value="1"/>
</dbReference>
<evidence type="ECO:0000256" key="1">
    <source>
        <dbReference type="SAM" id="MobiDB-lite"/>
    </source>
</evidence>
<dbReference type="EC" id="1.-.-.-" evidence="3"/>
<dbReference type="InterPro" id="IPR006311">
    <property type="entry name" value="TAT_signal"/>
</dbReference>
<evidence type="ECO:0000313" key="3">
    <source>
        <dbReference type="EMBL" id="AKT42503.1"/>
    </source>
</evidence>
<dbReference type="InterPro" id="IPR023210">
    <property type="entry name" value="NADP_OxRdtase_dom"/>
</dbReference>
<dbReference type="EMBL" id="CP012159">
    <property type="protein sequence ID" value="AKT42503.1"/>
    <property type="molecule type" value="Genomic_DNA"/>
</dbReference>
<gene>
    <name evidence="3" type="ORF">CMC5_067290</name>
</gene>
<dbReference type="STRING" id="52.CMC5_067290"/>
<feature type="compositionally biased region" description="Basic and acidic residues" evidence="1">
    <location>
        <begin position="1"/>
        <end position="16"/>
    </location>
</feature>
<dbReference type="GO" id="GO:0016491">
    <property type="term" value="F:oxidoreductase activity"/>
    <property type="evidence" value="ECO:0007669"/>
    <property type="project" value="UniProtKB-KW"/>
</dbReference>
<feature type="region of interest" description="Disordered" evidence="1">
    <location>
        <begin position="1"/>
        <end position="24"/>
    </location>
</feature>
<name>A0A0K1EPF7_CHOCO</name>
<dbReference type="SUPFAM" id="SSF51430">
    <property type="entry name" value="NAD(P)-linked oxidoreductase"/>
    <property type="match status" value="1"/>
</dbReference>
<dbReference type="Pfam" id="PF00248">
    <property type="entry name" value="Aldo_ket_red"/>
    <property type="match status" value="1"/>
</dbReference>
<dbReference type="Proteomes" id="UP000067626">
    <property type="component" value="Chromosome"/>
</dbReference>
<dbReference type="KEGG" id="ccro:CMC5_067290"/>
<dbReference type="GO" id="GO:0005829">
    <property type="term" value="C:cytosol"/>
    <property type="evidence" value="ECO:0007669"/>
    <property type="project" value="TreeGrafter"/>
</dbReference>
<feature type="region of interest" description="Disordered" evidence="1">
    <location>
        <begin position="47"/>
        <end position="79"/>
    </location>
</feature>
<reference evidence="3 4" key="1">
    <citation type="submission" date="2015-07" db="EMBL/GenBank/DDBJ databases">
        <title>Genome analysis of myxobacterium Chondromyces crocatus Cm c5 reveals a high potential for natural compound synthesis and the genetic basis for the loss of fruiting body formation.</title>
        <authorList>
            <person name="Zaburannyi N."/>
            <person name="Bunk B."/>
            <person name="Maier J."/>
            <person name="Overmann J."/>
            <person name="Mueller R."/>
        </authorList>
    </citation>
    <scope>NUCLEOTIDE SEQUENCE [LARGE SCALE GENOMIC DNA]</scope>
    <source>
        <strain evidence="3 4">Cm c5</strain>
    </source>
</reference>
<protein>
    <submittedName>
        <fullName evidence="3">Oxidoreductase</fullName>
        <ecNumber evidence="3">1.-.-.-</ecNumber>
    </submittedName>
</protein>
<organism evidence="3 4">
    <name type="scientific">Chondromyces crocatus</name>
    <dbReference type="NCBI Taxonomy" id="52"/>
    <lineage>
        <taxon>Bacteria</taxon>
        <taxon>Pseudomonadati</taxon>
        <taxon>Myxococcota</taxon>
        <taxon>Polyangia</taxon>
        <taxon>Polyangiales</taxon>
        <taxon>Polyangiaceae</taxon>
        <taxon>Chondromyces</taxon>
    </lineage>
</organism>
<feature type="compositionally biased region" description="Polar residues" evidence="1">
    <location>
        <begin position="48"/>
        <end position="65"/>
    </location>
</feature>
<dbReference type="AlphaFoldDB" id="A0A0K1EPF7"/>